<evidence type="ECO:0000313" key="5">
    <source>
        <dbReference type="EMBL" id="KAK6164374.1"/>
    </source>
</evidence>
<dbReference type="PROSITE" id="PS50294">
    <property type="entry name" value="WD_REPEATS_REGION"/>
    <property type="match status" value="3"/>
</dbReference>
<dbReference type="SUPFAM" id="SSF50978">
    <property type="entry name" value="WD40 repeat-like"/>
    <property type="match status" value="1"/>
</dbReference>
<dbReference type="InterPro" id="IPR051858">
    <property type="entry name" value="WD_repeat_GAD-1"/>
</dbReference>
<dbReference type="InterPro" id="IPR020472">
    <property type="entry name" value="WD40_PAC1"/>
</dbReference>
<evidence type="ECO:0000256" key="3">
    <source>
        <dbReference type="PROSITE-ProRule" id="PRU00221"/>
    </source>
</evidence>
<dbReference type="InterPro" id="IPR019775">
    <property type="entry name" value="WD40_repeat_CS"/>
</dbReference>
<dbReference type="Pfam" id="PF00400">
    <property type="entry name" value="WD40"/>
    <property type="match status" value="3"/>
</dbReference>
<dbReference type="PROSITE" id="PS50082">
    <property type="entry name" value="WD_REPEATS_2"/>
    <property type="match status" value="3"/>
</dbReference>
<dbReference type="PROSITE" id="PS00678">
    <property type="entry name" value="WD_REPEATS_1"/>
    <property type="match status" value="1"/>
</dbReference>
<feature type="repeat" description="WD" evidence="3">
    <location>
        <begin position="393"/>
        <end position="434"/>
    </location>
</feature>
<feature type="repeat" description="WD" evidence="3">
    <location>
        <begin position="205"/>
        <end position="246"/>
    </location>
</feature>
<feature type="compositionally biased region" description="Polar residues" evidence="4">
    <location>
        <begin position="20"/>
        <end position="32"/>
    </location>
</feature>
<proteinExistence type="predicted"/>
<feature type="compositionally biased region" description="Acidic residues" evidence="4">
    <location>
        <begin position="180"/>
        <end position="192"/>
    </location>
</feature>
<evidence type="ECO:0000313" key="6">
    <source>
        <dbReference type="Proteomes" id="UP001318860"/>
    </source>
</evidence>
<gene>
    <name evidence="5" type="ORF">DH2020_001238</name>
</gene>
<protein>
    <recommendedName>
        <fullName evidence="7">WD repeat-containing protein</fullName>
    </recommendedName>
</protein>
<keyword evidence="1 3" id="KW-0853">WD repeat</keyword>
<dbReference type="SMART" id="SM00320">
    <property type="entry name" value="WD40"/>
    <property type="match status" value="5"/>
</dbReference>
<reference evidence="5 6" key="1">
    <citation type="journal article" date="2021" name="Comput. Struct. Biotechnol. J.">
        <title>De novo genome assembly of the potent medicinal plant Rehmannia glutinosa using nanopore technology.</title>
        <authorList>
            <person name="Ma L."/>
            <person name="Dong C."/>
            <person name="Song C."/>
            <person name="Wang X."/>
            <person name="Zheng X."/>
            <person name="Niu Y."/>
            <person name="Chen S."/>
            <person name="Feng W."/>
        </authorList>
    </citation>
    <scope>NUCLEOTIDE SEQUENCE [LARGE SCALE GENOMIC DNA]</scope>
    <source>
        <strain evidence="5">DH-2019</strain>
    </source>
</reference>
<evidence type="ECO:0000256" key="2">
    <source>
        <dbReference type="ARBA" id="ARBA00022737"/>
    </source>
</evidence>
<comment type="caution">
    <text evidence="5">The sequence shown here is derived from an EMBL/GenBank/DDBJ whole genome shotgun (WGS) entry which is preliminary data.</text>
</comment>
<dbReference type="InterPro" id="IPR001680">
    <property type="entry name" value="WD40_rpt"/>
</dbReference>
<dbReference type="InterPro" id="IPR015943">
    <property type="entry name" value="WD40/YVTN_repeat-like_dom_sf"/>
</dbReference>
<feature type="compositionally biased region" description="Pro residues" evidence="4">
    <location>
        <begin position="37"/>
        <end position="50"/>
    </location>
</feature>
<keyword evidence="6" id="KW-1185">Reference proteome</keyword>
<dbReference type="PANTHER" id="PTHR16017">
    <property type="entry name" value="GASTRULATION DEFECTIVE PROTEIN 1-RELATED"/>
    <property type="match status" value="1"/>
</dbReference>
<name>A0ABR0XYV7_REHGL</name>
<evidence type="ECO:0000256" key="1">
    <source>
        <dbReference type="ARBA" id="ARBA00022574"/>
    </source>
</evidence>
<dbReference type="CDD" id="cd00200">
    <property type="entry name" value="WD40"/>
    <property type="match status" value="1"/>
</dbReference>
<dbReference type="Proteomes" id="UP001318860">
    <property type="component" value="Unassembled WGS sequence"/>
</dbReference>
<dbReference type="Gene3D" id="2.130.10.10">
    <property type="entry name" value="YVTN repeat-like/Quinoprotein amine dehydrogenase"/>
    <property type="match status" value="2"/>
</dbReference>
<dbReference type="PRINTS" id="PR00320">
    <property type="entry name" value="GPROTEINBRPT"/>
</dbReference>
<evidence type="ECO:0000256" key="4">
    <source>
        <dbReference type="SAM" id="MobiDB-lite"/>
    </source>
</evidence>
<sequence>MEDEADIYDGIRSQFPLSFGKQSKSQTLSNLSTTPPVGTPVPPPHQPPDKPSASNKTNALPSLSGSSKDWLDSFKNSNPKSSKKNGDEDRKIGPPRPPAGLEEDGQMMVGMPRPPPGSGVEDEDEPVTGPPRPPPRSGIEDDDDEPVIGPPRPPPGGDVEDDDDGPTIGPPRPPPGQIESDSDEDVDEEDEDSGYRIPLSNEIVLKGHTKVVSALAVDPTGSRVLSGSYDYSVRMYDFQGMNARLQSFRQLEPSEGHQIRGLSWSPTADRFLCVTGSAQAKIYDRDGLTLGEFVKGDMYIRDLKNTKGHISGLTCGEWHPKAKETILTSSEDGSLRIWDVNDFKSQKQTWTNSCNHVCLGSRGKRSAGGIGDGSIQIWNIKAGWGSRPDIHVGNGHTDDITGLNFSSDGLILLSRSFDGTLKVWDLRKMKDALHAFDDLPNNYAQTNVAFSPDEQLFLTGTSVERDSTTGVCYVFYDRVKMELVSRVGISPTYSVVQCAWHPRLNQIFATVGDRHEGGTHILYDPTISERGALVCVARAPRKQSVDDFQAQPVIHNPHALPMFRDQPSRKRQREKILKDPLKSHKPELPINGPGFGGRVGTTKGSLLTQYLLKYADVAAKDPKFIAPAYAQTQPETVFAKSDSDEEK</sequence>
<evidence type="ECO:0008006" key="7">
    <source>
        <dbReference type="Google" id="ProtNLM"/>
    </source>
</evidence>
<organism evidence="5 6">
    <name type="scientific">Rehmannia glutinosa</name>
    <name type="common">Chinese foxglove</name>
    <dbReference type="NCBI Taxonomy" id="99300"/>
    <lineage>
        <taxon>Eukaryota</taxon>
        <taxon>Viridiplantae</taxon>
        <taxon>Streptophyta</taxon>
        <taxon>Embryophyta</taxon>
        <taxon>Tracheophyta</taxon>
        <taxon>Spermatophyta</taxon>
        <taxon>Magnoliopsida</taxon>
        <taxon>eudicotyledons</taxon>
        <taxon>Gunneridae</taxon>
        <taxon>Pentapetalae</taxon>
        <taxon>asterids</taxon>
        <taxon>lamiids</taxon>
        <taxon>Lamiales</taxon>
        <taxon>Orobanchaceae</taxon>
        <taxon>Rehmannieae</taxon>
        <taxon>Rehmannia</taxon>
    </lineage>
</organism>
<feature type="region of interest" description="Disordered" evidence="4">
    <location>
        <begin position="1"/>
        <end position="196"/>
    </location>
</feature>
<feature type="compositionally biased region" description="Polar residues" evidence="4">
    <location>
        <begin position="52"/>
        <end position="67"/>
    </location>
</feature>
<keyword evidence="2" id="KW-0677">Repeat</keyword>
<accession>A0ABR0XYV7</accession>
<dbReference type="EMBL" id="JABTTQ020000001">
    <property type="protein sequence ID" value="KAK6164374.1"/>
    <property type="molecule type" value="Genomic_DNA"/>
</dbReference>
<feature type="repeat" description="WD" evidence="3">
    <location>
        <begin position="306"/>
        <end position="348"/>
    </location>
</feature>
<dbReference type="PANTHER" id="PTHR16017:SF0">
    <property type="entry name" value="WD REPEAT-CONTAINING PROTEIN 70"/>
    <property type="match status" value="1"/>
</dbReference>
<dbReference type="InterPro" id="IPR036322">
    <property type="entry name" value="WD40_repeat_dom_sf"/>
</dbReference>